<name>A0A1G9UE12_9SPHI</name>
<evidence type="ECO:0000313" key="3">
    <source>
        <dbReference type="Proteomes" id="UP000199226"/>
    </source>
</evidence>
<reference evidence="3" key="1">
    <citation type="submission" date="2016-10" db="EMBL/GenBank/DDBJ databases">
        <authorList>
            <person name="Varghese N."/>
            <person name="Submissions S."/>
        </authorList>
    </citation>
    <scope>NUCLEOTIDE SEQUENCE [LARGE SCALE GENOMIC DNA]</scope>
    <source>
        <strain evidence="3">DSM 24536</strain>
    </source>
</reference>
<dbReference type="SUPFAM" id="SSF56935">
    <property type="entry name" value="Porins"/>
    <property type="match status" value="1"/>
</dbReference>
<feature type="chain" id="PRO_5011598007" evidence="1">
    <location>
        <begin position="22"/>
        <end position="496"/>
    </location>
</feature>
<dbReference type="Proteomes" id="UP000199226">
    <property type="component" value="Unassembled WGS sequence"/>
</dbReference>
<evidence type="ECO:0000313" key="2">
    <source>
        <dbReference type="EMBL" id="SDM58158.1"/>
    </source>
</evidence>
<dbReference type="Gene3D" id="2.40.160.60">
    <property type="entry name" value="Outer membrane protein transport protein (OMPP1/FadL/TodX)"/>
    <property type="match status" value="1"/>
</dbReference>
<dbReference type="STRING" id="990371.SAMN05421813_11637"/>
<proteinExistence type="predicted"/>
<dbReference type="EMBL" id="FNHH01000016">
    <property type="protein sequence ID" value="SDM58158.1"/>
    <property type="molecule type" value="Genomic_DNA"/>
</dbReference>
<accession>A0A1G9UE12</accession>
<evidence type="ECO:0000256" key="1">
    <source>
        <dbReference type="SAM" id="SignalP"/>
    </source>
</evidence>
<feature type="signal peptide" evidence="1">
    <location>
        <begin position="1"/>
        <end position="21"/>
    </location>
</feature>
<dbReference type="RefSeq" id="WP_090705098.1">
    <property type="nucleotide sequence ID" value="NZ_FNHH01000016.1"/>
</dbReference>
<sequence length="496" mass="54918">MRFRILLSMAAIVAATGELHAQYSADALRFSQTQSSSTARFKAIGAQIGVGGDLSSIGSNPAGIGLFTRSEFSFTPEFNSYNADAQYLGKVTVGKKDQLGLAHAAVVWNSTVSKPKGAKLDEGWISFNFGLGYNRTKAYGDNILFSGTNTQTSIADYYAQLATTNYGAPNSLPSGSLERMAYDNYLIGYDNSNGQYFPETDVNNVQTKNDLRTGSQGEFNFAFGANYSNQFYIGASIGIASINYTSNANYKEKGYNVTERNDYDMSYRQAQITKGSGINAKLGAIYRPVPTVRLGATIESPTWYTIDDSYSEVLDTKYGKNTVDSQFLNNDETYDFAYKLRTPLKVSGGIGVFINNQGFISADVDYVDYSTINFSTAQNYEDTDVILDNNREILNNYKSAINYRLGAEYKLDKLMLRAGYGVQGNPYKALDNDRFKTSTYSGGMGYRFNDIYIDMTYQQIVYNSDIKPYTLNPGTSPMASIKNTRNNVFLTIGKRF</sequence>
<protein>
    <submittedName>
        <fullName evidence="2">Outer membrane protein transport protein (OMPP1/FadL/TodX)</fullName>
    </submittedName>
</protein>
<gene>
    <name evidence="2" type="ORF">SAMN05421813_11637</name>
</gene>
<keyword evidence="1" id="KW-0732">Signal</keyword>
<keyword evidence="3" id="KW-1185">Reference proteome</keyword>
<organism evidence="2 3">
    <name type="scientific">Daejeonella rubra</name>
    <dbReference type="NCBI Taxonomy" id="990371"/>
    <lineage>
        <taxon>Bacteria</taxon>
        <taxon>Pseudomonadati</taxon>
        <taxon>Bacteroidota</taxon>
        <taxon>Sphingobacteriia</taxon>
        <taxon>Sphingobacteriales</taxon>
        <taxon>Sphingobacteriaceae</taxon>
        <taxon>Daejeonella</taxon>
    </lineage>
</organism>
<dbReference type="AlphaFoldDB" id="A0A1G9UE12"/>
<dbReference type="OrthoDB" id="9765571at2"/>